<evidence type="ECO:0000256" key="4">
    <source>
        <dbReference type="ARBA" id="ARBA00023002"/>
    </source>
</evidence>
<dbReference type="SUPFAM" id="SSF51905">
    <property type="entry name" value="FAD/NAD(P)-binding domain"/>
    <property type="match status" value="2"/>
</dbReference>
<keyword evidence="6" id="KW-0808">Transferase</keyword>
<name>A0A1G9IIL5_9GAMM</name>
<dbReference type="Pfam" id="PF07992">
    <property type="entry name" value="Pyr_redox_2"/>
    <property type="match status" value="1"/>
</dbReference>
<dbReference type="OrthoDB" id="9767928at2"/>
<keyword evidence="6" id="KW-0418">Kinase</keyword>
<sequence length="382" mass="42264">MARELLLVGGGHSHVEVLRRFALAPEPDVRLTLISRDRFTPYSGMLPGYLAGHYAFDDVHIDLVPLAEAAGARFLRDSVDGLDLAAQRVIPHDHSPLTYDRLSLNIGASPQLTSVPGAAEHATPLKPIDGLNARWLALLERLQQRPVRKTIMMVGGGAGGVEVLLAMQQRLQHLCRERGVPDGLLRFCLVTRGPRPLATHNARVQRHFSRLLTRRGVALHSDAEVVSVDADQLHTADGRTLAYNELLWATQAGAAAWLADTGLALDGAGFIRVDDHLASISHPHVFAAGDIASMVNYRREKAGVHAVRQGPALADNLRASLHDRPLARYRPQRRHLALISTGDRYAVASRGPWSWSGDWVWRWKDRIDRRFMARYRPPLTAP</sequence>
<dbReference type="InterPro" id="IPR051169">
    <property type="entry name" value="NADH-Q_oxidoreductase"/>
</dbReference>
<comment type="cofactor">
    <cofactor evidence="1">
        <name>FAD</name>
        <dbReference type="ChEBI" id="CHEBI:57692"/>
    </cofactor>
</comment>
<dbReference type="GO" id="GO:0019646">
    <property type="term" value="P:aerobic electron transport chain"/>
    <property type="evidence" value="ECO:0007669"/>
    <property type="project" value="TreeGrafter"/>
</dbReference>
<organism evidence="6 7">
    <name type="scientific">Franzmannia pantelleriensis</name>
    <dbReference type="NCBI Taxonomy" id="48727"/>
    <lineage>
        <taxon>Bacteria</taxon>
        <taxon>Pseudomonadati</taxon>
        <taxon>Pseudomonadota</taxon>
        <taxon>Gammaproteobacteria</taxon>
        <taxon>Oceanospirillales</taxon>
        <taxon>Halomonadaceae</taxon>
        <taxon>Franzmannia</taxon>
    </lineage>
</organism>
<reference evidence="7" key="1">
    <citation type="submission" date="2016-10" db="EMBL/GenBank/DDBJ databases">
        <authorList>
            <person name="Varghese N."/>
            <person name="Submissions S."/>
        </authorList>
    </citation>
    <scope>NUCLEOTIDE SEQUENCE [LARGE SCALE GENOMIC DNA]</scope>
    <source>
        <strain evidence="7">AAP</strain>
    </source>
</reference>
<evidence type="ECO:0000256" key="1">
    <source>
        <dbReference type="ARBA" id="ARBA00001974"/>
    </source>
</evidence>
<dbReference type="PANTHER" id="PTHR42913:SF9">
    <property type="entry name" value="SLR1591 PROTEIN"/>
    <property type="match status" value="1"/>
</dbReference>
<dbReference type="PANTHER" id="PTHR42913">
    <property type="entry name" value="APOPTOSIS-INDUCING FACTOR 1"/>
    <property type="match status" value="1"/>
</dbReference>
<evidence type="ECO:0000313" key="7">
    <source>
        <dbReference type="Proteomes" id="UP000199107"/>
    </source>
</evidence>
<dbReference type="InterPro" id="IPR023753">
    <property type="entry name" value="FAD/NAD-binding_dom"/>
</dbReference>
<keyword evidence="7" id="KW-1185">Reference proteome</keyword>
<dbReference type="InterPro" id="IPR036188">
    <property type="entry name" value="FAD/NAD-bd_sf"/>
</dbReference>
<dbReference type="EMBL" id="FNGH01000003">
    <property type="protein sequence ID" value="SDL24962.1"/>
    <property type="molecule type" value="Genomic_DNA"/>
</dbReference>
<dbReference type="Proteomes" id="UP000199107">
    <property type="component" value="Unassembled WGS sequence"/>
</dbReference>
<protein>
    <submittedName>
        <fullName evidence="6">Selenide, water dikinase</fullName>
    </submittedName>
</protein>
<accession>A0A1G9IIL5</accession>
<dbReference type="GO" id="GO:0016301">
    <property type="term" value="F:kinase activity"/>
    <property type="evidence" value="ECO:0007669"/>
    <property type="project" value="UniProtKB-KW"/>
</dbReference>
<dbReference type="NCBIfam" id="TIGR03169">
    <property type="entry name" value="Nterm_to_SelD"/>
    <property type="match status" value="1"/>
</dbReference>
<dbReference type="GO" id="GO:0003955">
    <property type="term" value="F:NAD(P)H dehydrogenase (quinone) activity"/>
    <property type="evidence" value="ECO:0007669"/>
    <property type="project" value="TreeGrafter"/>
</dbReference>
<dbReference type="InterPro" id="IPR017584">
    <property type="entry name" value="Pyridine_nucleo_diS_OxRdtase_N"/>
</dbReference>
<keyword evidence="2" id="KW-0285">Flavoprotein</keyword>
<feature type="domain" description="FAD/NAD(P)-binding" evidence="5">
    <location>
        <begin position="5"/>
        <end position="310"/>
    </location>
</feature>
<evidence type="ECO:0000256" key="3">
    <source>
        <dbReference type="ARBA" id="ARBA00022827"/>
    </source>
</evidence>
<evidence type="ECO:0000313" key="6">
    <source>
        <dbReference type="EMBL" id="SDL24962.1"/>
    </source>
</evidence>
<keyword evidence="3" id="KW-0274">FAD</keyword>
<keyword evidence="4" id="KW-0560">Oxidoreductase</keyword>
<dbReference type="Gene3D" id="3.50.50.100">
    <property type="match status" value="1"/>
</dbReference>
<dbReference type="PRINTS" id="PR00368">
    <property type="entry name" value="FADPNR"/>
</dbReference>
<dbReference type="STRING" id="48727.SAMN05192555_103186"/>
<dbReference type="AlphaFoldDB" id="A0A1G9IIL5"/>
<evidence type="ECO:0000256" key="2">
    <source>
        <dbReference type="ARBA" id="ARBA00022630"/>
    </source>
</evidence>
<proteinExistence type="predicted"/>
<dbReference type="RefSeq" id="WP_089657460.1">
    <property type="nucleotide sequence ID" value="NZ_FNGH01000003.1"/>
</dbReference>
<gene>
    <name evidence="6" type="ORF">SAMN05192555_103186</name>
</gene>
<evidence type="ECO:0000259" key="5">
    <source>
        <dbReference type="Pfam" id="PF07992"/>
    </source>
</evidence>